<protein>
    <submittedName>
        <fullName evidence="3">Uncharacterized protein</fullName>
    </submittedName>
</protein>
<evidence type="ECO:0000313" key="3">
    <source>
        <dbReference type="EMBL" id="KAG0268286.1"/>
    </source>
</evidence>
<dbReference type="AlphaFoldDB" id="A0A9P6UBP9"/>
<sequence>MTTACTHKSPTCLQRHSNRNSFHNCVAYHPNTEKQSISHLQYQFDQQLMFQDHHYRPLDSSMNNKTMQQPHRPSFEPSPQPVRKQQQQHLPSPPMSPTRPCPPPAVPGLSLNTSEECLQRVTVMSTGDKKYLKLFSPNLVESPVSFLTQKQLNEDKKLWEKGPDEVLRLQIENEHRDAHRARSKQQLYGFAMGLWLGSLMGVLILQQTSAKVYFWSSLARQDILSSHSSLIMVLVLLSCLIIVRSGTRCMMTAIGTCAAVLTCFATLIVNQSRYYPDGGPQRRHLSASTF</sequence>
<accession>A0A9P6UBP9</accession>
<keyword evidence="2" id="KW-0472">Membrane</keyword>
<feature type="region of interest" description="Disordered" evidence="1">
    <location>
        <begin position="56"/>
        <end position="112"/>
    </location>
</feature>
<reference evidence="3" key="1">
    <citation type="journal article" date="2020" name="Fungal Divers.">
        <title>Resolving the Mortierellaceae phylogeny through synthesis of multi-gene phylogenetics and phylogenomics.</title>
        <authorList>
            <person name="Vandepol N."/>
            <person name="Liber J."/>
            <person name="Desiro A."/>
            <person name="Na H."/>
            <person name="Kennedy M."/>
            <person name="Barry K."/>
            <person name="Grigoriev I.V."/>
            <person name="Miller A.N."/>
            <person name="O'Donnell K."/>
            <person name="Stajich J.E."/>
            <person name="Bonito G."/>
        </authorList>
    </citation>
    <scope>NUCLEOTIDE SEQUENCE</scope>
    <source>
        <strain evidence="3">BC1065</strain>
    </source>
</reference>
<feature type="compositionally biased region" description="Polar residues" evidence="1">
    <location>
        <begin position="60"/>
        <end position="71"/>
    </location>
</feature>
<proteinExistence type="predicted"/>
<gene>
    <name evidence="3" type="ORF">DFQ27_007137</name>
</gene>
<dbReference type="EMBL" id="JAAAJB010000055">
    <property type="protein sequence ID" value="KAG0268286.1"/>
    <property type="molecule type" value="Genomic_DNA"/>
</dbReference>
<name>A0A9P6UBP9_9FUNG</name>
<keyword evidence="2" id="KW-1133">Transmembrane helix</keyword>
<feature type="transmembrane region" description="Helical" evidence="2">
    <location>
        <begin position="225"/>
        <end position="243"/>
    </location>
</feature>
<feature type="compositionally biased region" description="Pro residues" evidence="1">
    <location>
        <begin position="91"/>
        <end position="106"/>
    </location>
</feature>
<feature type="transmembrane region" description="Helical" evidence="2">
    <location>
        <begin position="187"/>
        <end position="205"/>
    </location>
</feature>
<feature type="transmembrane region" description="Helical" evidence="2">
    <location>
        <begin position="250"/>
        <end position="269"/>
    </location>
</feature>
<dbReference type="OrthoDB" id="2433079at2759"/>
<evidence type="ECO:0000313" key="4">
    <source>
        <dbReference type="Proteomes" id="UP000807716"/>
    </source>
</evidence>
<comment type="caution">
    <text evidence="3">The sequence shown here is derived from an EMBL/GenBank/DDBJ whole genome shotgun (WGS) entry which is preliminary data.</text>
</comment>
<keyword evidence="4" id="KW-1185">Reference proteome</keyword>
<dbReference type="Proteomes" id="UP000807716">
    <property type="component" value="Unassembled WGS sequence"/>
</dbReference>
<organism evidence="3 4">
    <name type="scientific">Actinomortierella ambigua</name>
    <dbReference type="NCBI Taxonomy" id="1343610"/>
    <lineage>
        <taxon>Eukaryota</taxon>
        <taxon>Fungi</taxon>
        <taxon>Fungi incertae sedis</taxon>
        <taxon>Mucoromycota</taxon>
        <taxon>Mortierellomycotina</taxon>
        <taxon>Mortierellomycetes</taxon>
        <taxon>Mortierellales</taxon>
        <taxon>Mortierellaceae</taxon>
        <taxon>Actinomortierella</taxon>
    </lineage>
</organism>
<keyword evidence="2" id="KW-0812">Transmembrane</keyword>
<evidence type="ECO:0000256" key="1">
    <source>
        <dbReference type="SAM" id="MobiDB-lite"/>
    </source>
</evidence>
<evidence type="ECO:0000256" key="2">
    <source>
        <dbReference type="SAM" id="Phobius"/>
    </source>
</evidence>